<sequence>MLSLAAHRARGACYGFALSAFLAVMSPPAMATSAAVSSSIEEANRAAVARSFEAWRTGTGSPYDLLAPDAQWTITGNSAAARTYPSRDAFIDEVIRPFNARMQARLVPVVRKIYAEDDTVIVFFDAAGTARDGKPYTNTYVWILEMDNGRIVRANAFFDSIEFDDLWGRVKLAQGSAGGGTNP</sequence>
<comment type="caution">
    <text evidence="3">The sequence shown here is derived from an EMBL/GenBank/DDBJ whole genome shotgun (WGS) entry which is preliminary data.</text>
</comment>
<dbReference type="AlphaFoldDB" id="A0A2P7QZS4"/>
<dbReference type="Proteomes" id="UP000241167">
    <property type="component" value="Unassembled WGS sequence"/>
</dbReference>
<dbReference type="GO" id="GO:0016853">
    <property type="term" value="F:isomerase activity"/>
    <property type="evidence" value="ECO:0007669"/>
    <property type="project" value="UniProtKB-KW"/>
</dbReference>
<keyword evidence="4" id="KW-1185">Reference proteome</keyword>
<dbReference type="InterPro" id="IPR037401">
    <property type="entry name" value="SnoaL-like"/>
</dbReference>
<dbReference type="EMBL" id="PXYI01000001">
    <property type="protein sequence ID" value="PSJ43472.1"/>
    <property type="molecule type" value="Genomic_DNA"/>
</dbReference>
<evidence type="ECO:0000313" key="3">
    <source>
        <dbReference type="EMBL" id="PSJ43472.1"/>
    </source>
</evidence>
<gene>
    <name evidence="3" type="ORF">C7I55_03710</name>
</gene>
<proteinExistence type="predicted"/>
<feature type="chain" id="PRO_5015181684" evidence="1">
    <location>
        <begin position="32"/>
        <end position="183"/>
    </location>
</feature>
<dbReference type="Gene3D" id="3.10.450.50">
    <property type="match status" value="1"/>
</dbReference>
<dbReference type="SUPFAM" id="SSF54427">
    <property type="entry name" value="NTF2-like"/>
    <property type="match status" value="1"/>
</dbReference>
<evidence type="ECO:0000256" key="1">
    <source>
        <dbReference type="SAM" id="SignalP"/>
    </source>
</evidence>
<accession>A0A2P7QZS4</accession>
<dbReference type="OrthoDB" id="1450423at2"/>
<dbReference type="PANTHER" id="PTHR41252:SF1">
    <property type="entry name" value="BLR2505 PROTEIN"/>
    <property type="match status" value="1"/>
</dbReference>
<keyword evidence="3" id="KW-0413">Isomerase</keyword>
<feature type="signal peptide" evidence="1">
    <location>
        <begin position="1"/>
        <end position="31"/>
    </location>
</feature>
<reference evidence="3 4" key="1">
    <citation type="submission" date="2018-03" db="EMBL/GenBank/DDBJ databases">
        <title>The draft genome of Sphingosinicella sp. GL-C-18.</title>
        <authorList>
            <person name="Liu L."/>
            <person name="Li L."/>
            <person name="Liang L."/>
            <person name="Zhang X."/>
            <person name="Wang T."/>
        </authorList>
    </citation>
    <scope>NUCLEOTIDE SEQUENCE [LARGE SCALE GENOMIC DNA]</scope>
    <source>
        <strain evidence="3 4">GL-C-18</strain>
    </source>
</reference>
<feature type="domain" description="SnoaL-like" evidence="2">
    <location>
        <begin position="48"/>
        <end position="153"/>
    </location>
</feature>
<dbReference type="PANTHER" id="PTHR41252">
    <property type="entry name" value="BLR2505 PROTEIN"/>
    <property type="match status" value="1"/>
</dbReference>
<organism evidence="3 4">
    <name type="scientific">Allosphingosinicella deserti</name>
    <dbReference type="NCBI Taxonomy" id="2116704"/>
    <lineage>
        <taxon>Bacteria</taxon>
        <taxon>Pseudomonadati</taxon>
        <taxon>Pseudomonadota</taxon>
        <taxon>Alphaproteobacteria</taxon>
        <taxon>Sphingomonadales</taxon>
        <taxon>Sphingomonadaceae</taxon>
        <taxon>Allosphingosinicella</taxon>
    </lineage>
</organism>
<dbReference type="InterPro" id="IPR032710">
    <property type="entry name" value="NTF2-like_dom_sf"/>
</dbReference>
<name>A0A2P7QZS4_9SPHN</name>
<evidence type="ECO:0000259" key="2">
    <source>
        <dbReference type="Pfam" id="PF12680"/>
    </source>
</evidence>
<protein>
    <submittedName>
        <fullName evidence="3">Ketosteroid isomerase</fullName>
    </submittedName>
</protein>
<keyword evidence="1" id="KW-0732">Signal</keyword>
<evidence type="ECO:0000313" key="4">
    <source>
        <dbReference type="Proteomes" id="UP000241167"/>
    </source>
</evidence>
<dbReference type="Pfam" id="PF12680">
    <property type="entry name" value="SnoaL_2"/>
    <property type="match status" value="1"/>
</dbReference>